<reference evidence="2 3" key="2">
    <citation type="submission" date="2016-09" db="EMBL/GenBank/DDBJ databases">
        <title>Streptomyces fradiae DSM40063, a candidate organism with high potential of specific P450 cytochromes.</title>
        <authorList>
            <person name="Grumaz C."/>
            <person name="Vainshtein Y."/>
            <person name="Kirstahler P."/>
            <person name="Sohn K."/>
        </authorList>
    </citation>
    <scope>NUCLEOTIDE SEQUENCE [LARGE SCALE GENOMIC DNA]</scope>
    <source>
        <strain evidence="2 3">DSM 40063</strain>
    </source>
</reference>
<gene>
    <name evidence="2" type="ORF">BG846_05599</name>
    <name evidence="1" type="ORF">K701_27835</name>
</gene>
<dbReference type="AlphaFoldDB" id="A0A1Y2NMV4"/>
<name>A0A1Y2NMV4_STRFR</name>
<evidence type="ECO:0000313" key="3">
    <source>
        <dbReference type="Proteomes" id="UP000194318"/>
    </source>
</evidence>
<evidence type="ECO:0000313" key="2">
    <source>
        <dbReference type="EMBL" id="OSY48806.1"/>
    </source>
</evidence>
<organism evidence="2 3">
    <name type="scientific">Streptomyces fradiae ATCC 10745 = DSM 40063</name>
    <dbReference type="NCBI Taxonomy" id="1319510"/>
    <lineage>
        <taxon>Bacteria</taxon>
        <taxon>Bacillati</taxon>
        <taxon>Actinomycetota</taxon>
        <taxon>Actinomycetes</taxon>
        <taxon>Kitasatosporales</taxon>
        <taxon>Streptomycetaceae</taxon>
        <taxon>Streptomyces</taxon>
    </lineage>
</organism>
<comment type="caution">
    <text evidence="2">The sequence shown here is derived from an EMBL/GenBank/DDBJ whole genome shotgun (WGS) entry which is preliminary data.</text>
</comment>
<dbReference type="Proteomes" id="UP000731519">
    <property type="component" value="Unassembled WGS sequence"/>
</dbReference>
<protein>
    <submittedName>
        <fullName evidence="2">Uncharacterized protein</fullName>
    </submittedName>
</protein>
<evidence type="ECO:0000313" key="1">
    <source>
        <dbReference type="EMBL" id="KAF0646565.1"/>
    </source>
</evidence>
<reference evidence="1 4" key="1">
    <citation type="submission" date="2013-05" db="EMBL/GenBank/DDBJ databases">
        <title>Genome Sequence of Streptomyces fradiae.</title>
        <authorList>
            <person name="Kirby R."/>
        </authorList>
    </citation>
    <scope>NUCLEOTIDE SEQUENCE [LARGE SCALE GENOMIC DNA]</scope>
    <source>
        <strain evidence="1 4">ATCC 10745</strain>
    </source>
</reference>
<dbReference type="Proteomes" id="UP000194318">
    <property type="component" value="Unassembled WGS sequence"/>
</dbReference>
<keyword evidence="4" id="KW-1185">Reference proteome</keyword>
<dbReference type="EMBL" id="ASYR01000050">
    <property type="protein sequence ID" value="KAF0646565.1"/>
    <property type="molecule type" value="Genomic_DNA"/>
</dbReference>
<dbReference type="RefSeq" id="WP_031137286.1">
    <property type="nucleotide sequence ID" value="NZ_ASYR01000050.1"/>
</dbReference>
<accession>A0A1Y2NMV4</accession>
<dbReference type="EMBL" id="MIFZ01000344">
    <property type="protein sequence ID" value="OSY48806.1"/>
    <property type="molecule type" value="Genomic_DNA"/>
</dbReference>
<proteinExistence type="predicted"/>
<evidence type="ECO:0000313" key="4">
    <source>
        <dbReference type="Proteomes" id="UP000731519"/>
    </source>
</evidence>
<sequence length="68" mass="7704">MTEQLDLHRRALARAHALTEQWQGDQTPITRAQAAEQLADAIQLHGWTQTAAPVERHLSPVRPVEETR</sequence>